<feature type="repeat" description="ANK" evidence="3">
    <location>
        <begin position="662"/>
        <end position="695"/>
    </location>
</feature>
<keyword evidence="6" id="KW-1185">Reference proteome</keyword>
<keyword evidence="1" id="KW-0677">Repeat</keyword>
<dbReference type="VEuPathDB" id="TrichDB:TRFO_16963"/>
<dbReference type="PROSITE" id="PS50088">
    <property type="entry name" value="ANK_REPEAT"/>
    <property type="match status" value="4"/>
</dbReference>
<dbReference type="RefSeq" id="XP_068366137.1">
    <property type="nucleotide sequence ID" value="XM_068499304.1"/>
</dbReference>
<evidence type="ECO:0000313" key="6">
    <source>
        <dbReference type="Proteomes" id="UP000179807"/>
    </source>
</evidence>
<dbReference type="InterPro" id="IPR002110">
    <property type="entry name" value="Ankyrin_rpt"/>
</dbReference>
<dbReference type="InterPro" id="IPR036770">
    <property type="entry name" value="Ankyrin_rpt-contain_sf"/>
</dbReference>
<dbReference type="PANTHER" id="PTHR24198">
    <property type="entry name" value="ANKYRIN REPEAT AND PROTEIN KINASE DOMAIN-CONTAINING PROTEIN"/>
    <property type="match status" value="1"/>
</dbReference>
<dbReference type="EMBL" id="MLAK01000550">
    <property type="protein sequence ID" value="OHT13001.1"/>
    <property type="molecule type" value="Genomic_DNA"/>
</dbReference>
<evidence type="ECO:0000256" key="1">
    <source>
        <dbReference type="ARBA" id="ARBA00022737"/>
    </source>
</evidence>
<dbReference type="Proteomes" id="UP000179807">
    <property type="component" value="Unassembled WGS sequence"/>
</dbReference>
<proteinExistence type="predicted"/>
<feature type="repeat" description="ANK" evidence="3">
    <location>
        <begin position="494"/>
        <end position="517"/>
    </location>
</feature>
<evidence type="ECO:0000256" key="2">
    <source>
        <dbReference type="ARBA" id="ARBA00023043"/>
    </source>
</evidence>
<gene>
    <name evidence="5" type="ORF">TRFO_16963</name>
</gene>
<reference evidence="5" key="1">
    <citation type="submission" date="2016-10" db="EMBL/GenBank/DDBJ databases">
        <authorList>
            <person name="Benchimol M."/>
            <person name="Almeida L.G."/>
            <person name="Vasconcelos A.T."/>
            <person name="Perreira-Neves A."/>
            <person name="Rosa I.A."/>
            <person name="Tasca T."/>
            <person name="Bogo M.R."/>
            <person name="de Souza W."/>
        </authorList>
    </citation>
    <scope>NUCLEOTIDE SEQUENCE [LARGE SCALE GENOMIC DNA]</scope>
    <source>
        <strain evidence="5">K</strain>
    </source>
</reference>
<dbReference type="SMART" id="SM00248">
    <property type="entry name" value="ANK"/>
    <property type="match status" value="11"/>
</dbReference>
<feature type="repeat" description="ANK" evidence="3">
    <location>
        <begin position="696"/>
        <end position="728"/>
    </location>
</feature>
<evidence type="ECO:0000256" key="3">
    <source>
        <dbReference type="PROSITE-ProRule" id="PRU00023"/>
    </source>
</evidence>
<feature type="repeat" description="ANK" evidence="3">
    <location>
        <begin position="629"/>
        <end position="661"/>
    </location>
</feature>
<keyword evidence="2 3" id="KW-0040">ANK repeat</keyword>
<dbReference type="Gene3D" id="1.25.40.20">
    <property type="entry name" value="Ankyrin repeat-containing domain"/>
    <property type="match status" value="3"/>
</dbReference>
<comment type="caution">
    <text evidence="5">The sequence shown here is derived from an EMBL/GenBank/DDBJ whole genome shotgun (WGS) entry which is preliminary data.</text>
</comment>
<evidence type="ECO:0000313" key="5">
    <source>
        <dbReference type="EMBL" id="OHT13001.1"/>
    </source>
</evidence>
<dbReference type="PROSITE" id="PS50297">
    <property type="entry name" value="ANK_REP_REGION"/>
    <property type="match status" value="3"/>
</dbReference>
<dbReference type="AlphaFoldDB" id="A0A1J4KNY2"/>
<organism evidence="5 6">
    <name type="scientific">Tritrichomonas foetus</name>
    <dbReference type="NCBI Taxonomy" id="1144522"/>
    <lineage>
        <taxon>Eukaryota</taxon>
        <taxon>Metamonada</taxon>
        <taxon>Parabasalia</taxon>
        <taxon>Tritrichomonadida</taxon>
        <taxon>Tritrichomonadidae</taxon>
        <taxon>Tritrichomonas</taxon>
    </lineage>
</organism>
<dbReference type="PANTHER" id="PTHR24198:SF165">
    <property type="entry name" value="ANKYRIN REPEAT-CONTAINING PROTEIN-RELATED"/>
    <property type="match status" value="1"/>
</dbReference>
<sequence>MWYHEITIPADSQDSILLLVNGHEIQVNDYVFETLCPSLAQSNNLCDEGNMKKLSLEIPHLTDCNLVKDVFSNDGVAFSSKNGLNLLMVAQALKIKSLEEWTLKHLNGFINEADLKLSGQNTPSKNTKSISHDSGFGNQSSPQSSSRIINHGLWEYLDIKIELESLFPSITDENLEDTVNDIIQLSSQIDNEEICKSFIFSATSKVVKMDKYIKFYNIYKKIYSNFTPLLMKCLQSLFNQSKIYHIYHNIRNELGFLVKYIHDVDHIEFNISCDSLPEILKQKECLFKDESSSLWIIDDSSLMSFYKILLEDNIDIFIDNYGCYIKKKHQISQIRKCLNYPFHYLNDTSSMLDYAAFFGAEKCFKYILSLHFDEKIDAKYAIAGGNSEIIKLVEKHGCDFSNLWFEAIQFKHFEIFEWIISKKVNKNYFDEKSIAEAAFSFHNMNVIHYLLEENLIGDNFFLNSILYDCQKISFWFLLQGFIIEKNSINYIDENGNTPLILAVNKNRIELTKILLQHRWIIVDKVKTNSYSAFQRACLLGNIEIIKLFLEYGNVNVMEIIPKLQTTPIEYAINHRDLDIVIVLLDHLNLNDVDSNILGQCFFLFCFEGEEEYIEKLICLDKVDLTFSMNGMSPLHAAVANNHNGIVEILNSFDNIVNQKDYLGQTPLHIAALKDYENMAYILLQNKNINIDLPDSKGETPLFTAIRADSLQVAKILLKYGANLSLHNDHNLAPIHLVAEIGTVEMFQLILLTDPKQINMISPRNLMPIQYSMKFHNYKIIEYILEKYPEQWEDIHELPDKHIGFIAQYYFRDVMKLNRSVKFDLSLIGDQNGNDYMFNPPKFSGEYKLCHINSSYESQKQPFHHSLFKKPYF</sequence>
<feature type="region of interest" description="Disordered" evidence="4">
    <location>
        <begin position="120"/>
        <end position="144"/>
    </location>
</feature>
<feature type="compositionally biased region" description="Polar residues" evidence="4">
    <location>
        <begin position="120"/>
        <end position="129"/>
    </location>
</feature>
<protein>
    <submittedName>
        <fullName evidence="5">Uncharacterized protein</fullName>
    </submittedName>
</protein>
<dbReference type="SUPFAM" id="SSF48403">
    <property type="entry name" value="Ankyrin repeat"/>
    <property type="match status" value="2"/>
</dbReference>
<name>A0A1J4KNY2_9EUKA</name>
<evidence type="ECO:0000256" key="4">
    <source>
        <dbReference type="SAM" id="MobiDB-lite"/>
    </source>
</evidence>
<dbReference type="OrthoDB" id="539213at2759"/>
<accession>A0A1J4KNY2</accession>
<dbReference type="Pfam" id="PF12796">
    <property type="entry name" value="Ank_2"/>
    <property type="match status" value="2"/>
</dbReference>
<dbReference type="GeneID" id="94834008"/>